<feature type="compositionally biased region" description="Basic and acidic residues" evidence="1">
    <location>
        <begin position="1"/>
        <end position="20"/>
    </location>
</feature>
<proteinExistence type="predicted"/>
<protein>
    <submittedName>
        <fullName evidence="2">Uncharacterized protein</fullName>
    </submittedName>
</protein>
<dbReference type="AlphaFoldDB" id="A0A0C9SWA2"/>
<feature type="region of interest" description="Disordered" evidence="1">
    <location>
        <begin position="1"/>
        <end position="29"/>
    </location>
</feature>
<evidence type="ECO:0000313" key="2">
    <source>
        <dbReference type="EMBL" id="KIJ13784.1"/>
    </source>
</evidence>
<dbReference type="Proteomes" id="UP000053647">
    <property type="component" value="Unassembled WGS sequence"/>
</dbReference>
<sequence length="291" mass="32511">MPSTRDRERSGSPERDHELPDGVSPISESDYFQKNNEFSLWLKDEKGKYFSELSGEKARSYFRKFVKTWNRGKLPDSIYRSAGSIAGSAANQTAYKWSFASKSSSADVKALQAAREEVGSATYHLSRGGPGSSGSGSGSRGGRVLGPALPSTSDLILSREAASEFQAADRDMKRKRDRAEAKERVEDMVGPKEVGREGMLEKKRARREGDKNFREKGDDGFEADESTLLGGGDSFRDHIARRDAARKRFQEKRSVTREDNTATARERANAIREKDRATMDMFQQLAKQRYG</sequence>
<organism evidence="2 3">
    <name type="scientific">Paxillus involutus ATCC 200175</name>
    <dbReference type="NCBI Taxonomy" id="664439"/>
    <lineage>
        <taxon>Eukaryota</taxon>
        <taxon>Fungi</taxon>
        <taxon>Dikarya</taxon>
        <taxon>Basidiomycota</taxon>
        <taxon>Agaricomycotina</taxon>
        <taxon>Agaricomycetes</taxon>
        <taxon>Agaricomycetidae</taxon>
        <taxon>Boletales</taxon>
        <taxon>Paxilineae</taxon>
        <taxon>Paxillaceae</taxon>
        <taxon>Paxillus</taxon>
    </lineage>
</organism>
<evidence type="ECO:0000313" key="3">
    <source>
        <dbReference type="Proteomes" id="UP000053647"/>
    </source>
</evidence>
<dbReference type="InterPro" id="IPR044688">
    <property type="entry name" value="SCI-1-like"/>
</dbReference>
<reference evidence="2 3" key="1">
    <citation type="submission" date="2014-06" db="EMBL/GenBank/DDBJ databases">
        <authorList>
            <consortium name="DOE Joint Genome Institute"/>
            <person name="Kuo A."/>
            <person name="Kohler A."/>
            <person name="Nagy L.G."/>
            <person name="Floudas D."/>
            <person name="Copeland A."/>
            <person name="Barry K.W."/>
            <person name="Cichocki N."/>
            <person name="Veneault-Fourrey C."/>
            <person name="LaButti K."/>
            <person name="Lindquist E.A."/>
            <person name="Lipzen A."/>
            <person name="Lundell T."/>
            <person name="Morin E."/>
            <person name="Murat C."/>
            <person name="Sun H."/>
            <person name="Tunlid A."/>
            <person name="Henrissat B."/>
            <person name="Grigoriev I.V."/>
            <person name="Hibbett D.S."/>
            <person name="Martin F."/>
            <person name="Nordberg H.P."/>
            <person name="Cantor M.N."/>
            <person name="Hua S.X."/>
        </authorList>
    </citation>
    <scope>NUCLEOTIDE SEQUENCE [LARGE SCALE GENOMIC DNA]</scope>
    <source>
        <strain evidence="2 3">ATCC 200175</strain>
    </source>
</reference>
<dbReference type="EMBL" id="KN819348">
    <property type="protein sequence ID" value="KIJ13784.1"/>
    <property type="molecule type" value="Genomic_DNA"/>
</dbReference>
<accession>A0A0C9SWA2</accession>
<reference evidence="3" key="2">
    <citation type="submission" date="2015-01" db="EMBL/GenBank/DDBJ databases">
        <title>Evolutionary Origins and Diversification of the Mycorrhizal Mutualists.</title>
        <authorList>
            <consortium name="DOE Joint Genome Institute"/>
            <consortium name="Mycorrhizal Genomics Consortium"/>
            <person name="Kohler A."/>
            <person name="Kuo A."/>
            <person name="Nagy L.G."/>
            <person name="Floudas D."/>
            <person name="Copeland A."/>
            <person name="Barry K.W."/>
            <person name="Cichocki N."/>
            <person name="Veneault-Fourrey C."/>
            <person name="LaButti K."/>
            <person name="Lindquist E.A."/>
            <person name="Lipzen A."/>
            <person name="Lundell T."/>
            <person name="Morin E."/>
            <person name="Murat C."/>
            <person name="Riley R."/>
            <person name="Ohm R."/>
            <person name="Sun H."/>
            <person name="Tunlid A."/>
            <person name="Henrissat B."/>
            <person name="Grigoriev I.V."/>
            <person name="Hibbett D.S."/>
            <person name="Martin F."/>
        </authorList>
    </citation>
    <scope>NUCLEOTIDE SEQUENCE [LARGE SCALE GENOMIC DNA]</scope>
    <source>
        <strain evidence="3">ATCC 200175</strain>
    </source>
</reference>
<keyword evidence="3" id="KW-1185">Reference proteome</keyword>
<feature type="region of interest" description="Disordered" evidence="1">
    <location>
        <begin position="119"/>
        <end position="152"/>
    </location>
</feature>
<dbReference type="PANTHER" id="PTHR34117:SF1">
    <property type="entry name" value="STYLE CELL-CYCLE INHIBITOR 1"/>
    <property type="match status" value="1"/>
</dbReference>
<feature type="compositionally biased region" description="Gly residues" evidence="1">
    <location>
        <begin position="128"/>
        <end position="144"/>
    </location>
</feature>
<gene>
    <name evidence="2" type="ORF">PAXINDRAFT_116718</name>
</gene>
<feature type="compositionally biased region" description="Basic and acidic residues" evidence="1">
    <location>
        <begin position="167"/>
        <end position="219"/>
    </location>
</feature>
<dbReference type="OrthoDB" id="2139939at2759"/>
<evidence type="ECO:0000256" key="1">
    <source>
        <dbReference type="SAM" id="MobiDB-lite"/>
    </source>
</evidence>
<feature type="region of interest" description="Disordered" evidence="1">
    <location>
        <begin position="164"/>
        <end position="235"/>
    </location>
</feature>
<dbReference type="HOGENOM" id="CLU_061245_1_0_1"/>
<dbReference type="PANTHER" id="PTHR34117">
    <property type="entry name" value="STYLE CELL-CYCLE INHIBITOR 1"/>
    <property type="match status" value="1"/>
</dbReference>
<name>A0A0C9SWA2_PAXIN</name>